<evidence type="ECO:0000313" key="2">
    <source>
        <dbReference type="EMBL" id="OQD47009.1"/>
    </source>
</evidence>
<dbReference type="InterPro" id="IPR049250">
    <property type="entry name" value="DUF6883"/>
</dbReference>
<gene>
    <name evidence="2" type="ORF">BIY37_00170</name>
</gene>
<protein>
    <recommendedName>
        <fullName evidence="1">DUF6883 domain-containing protein</fullName>
    </recommendedName>
</protein>
<dbReference type="Pfam" id="PF21814">
    <property type="entry name" value="DUF6883"/>
    <property type="match status" value="1"/>
</dbReference>
<name>A0A1V6M3K9_9BACT</name>
<reference evidence="2 3" key="1">
    <citation type="journal article" date="2016" name="Genome Announc.">
        <title>Draft Genome Sequence of the Anaerobic Ammonium-Oxidizing Bacterium 'Candidatus Brocadia sp. 40'.</title>
        <authorList>
            <person name="Ali M."/>
            <person name="Haroon M.F."/>
            <person name="Narita Y."/>
            <person name="Zhang L."/>
            <person name="Rangel Shaw D."/>
            <person name="Okabe S."/>
            <person name="Saikaly P.E."/>
        </authorList>
    </citation>
    <scope>NUCLEOTIDE SEQUENCE [LARGE SCALE GENOMIC DNA]</scope>
    <source>
        <strain evidence="2 3">40</strain>
    </source>
</reference>
<dbReference type="Proteomes" id="UP000242219">
    <property type="component" value="Unassembled WGS sequence"/>
</dbReference>
<accession>A0A1V6M3K9</accession>
<dbReference type="EMBL" id="MJUW02000009">
    <property type="protein sequence ID" value="OQD47009.1"/>
    <property type="molecule type" value="Genomic_DNA"/>
</dbReference>
<proteinExistence type="predicted"/>
<evidence type="ECO:0000259" key="1">
    <source>
        <dbReference type="Pfam" id="PF21814"/>
    </source>
</evidence>
<feature type="domain" description="DUF6883" evidence="1">
    <location>
        <begin position="6"/>
        <end position="106"/>
    </location>
</feature>
<sequence>MKLPNNTLIAHEKLIQYLLVPRKRNDKSQWLAKAGYTLENWQLLESDLRNQILSLDVALIENTQYGQMYEIRGKLIGPNGKSLRVCTIWMTENETGNTKFITMYPDKGEIYK</sequence>
<dbReference type="AlphaFoldDB" id="A0A1V6M3K9"/>
<keyword evidence="3" id="KW-1185">Reference proteome</keyword>
<evidence type="ECO:0000313" key="3">
    <source>
        <dbReference type="Proteomes" id="UP000242219"/>
    </source>
</evidence>
<organism evidence="2 3">
    <name type="scientific">Candidatus Brocadia sapporoensis</name>
    <dbReference type="NCBI Taxonomy" id="392547"/>
    <lineage>
        <taxon>Bacteria</taxon>
        <taxon>Pseudomonadati</taxon>
        <taxon>Planctomycetota</taxon>
        <taxon>Candidatus Brocadiia</taxon>
        <taxon>Candidatus Brocadiales</taxon>
        <taxon>Candidatus Brocadiaceae</taxon>
        <taxon>Candidatus Brocadia</taxon>
    </lineage>
</organism>
<dbReference type="RefSeq" id="WP_070065832.1">
    <property type="nucleotide sequence ID" value="NZ_MJUW02000009.1"/>
</dbReference>
<comment type="caution">
    <text evidence="2">The sequence shown here is derived from an EMBL/GenBank/DDBJ whole genome shotgun (WGS) entry which is preliminary data.</text>
</comment>